<feature type="compositionally biased region" description="Low complexity" evidence="2">
    <location>
        <begin position="242"/>
        <end position="256"/>
    </location>
</feature>
<dbReference type="PANTHER" id="PTHR11487">
    <property type="entry name" value="THIOESTERASE"/>
    <property type="match status" value="1"/>
</dbReference>
<dbReference type="Gene3D" id="3.40.50.1820">
    <property type="entry name" value="alpha/beta hydrolase"/>
    <property type="match status" value="1"/>
</dbReference>
<accession>B6VRR0</accession>
<protein>
    <submittedName>
        <fullName evidence="4">Putative thioesterase</fullName>
    </submittedName>
</protein>
<feature type="domain" description="Thioesterase" evidence="3">
    <location>
        <begin position="10"/>
        <end position="224"/>
    </location>
</feature>
<dbReference type="InterPro" id="IPR029058">
    <property type="entry name" value="AB_hydrolase_fold"/>
</dbReference>
<dbReference type="Pfam" id="PF00975">
    <property type="entry name" value="Thioesterase"/>
    <property type="match status" value="1"/>
</dbReference>
<comment type="similarity">
    <text evidence="1">Belongs to the thioesterase family.</text>
</comment>
<dbReference type="GO" id="GO:0008610">
    <property type="term" value="P:lipid biosynthetic process"/>
    <property type="evidence" value="ECO:0007669"/>
    <property type="project" value="TreeGrafter"/>
</dbReference>
<evidence type="ECO:0000313" key="4">
    <source>
        <dbReference type="EMBL" id="BAG84250.1"/>
    </source>
</evidence>
<dbReference type="SUPFAM" id="SSF53474">
    <property type="entry name" value="alpha/beta-Hydrolases"/>
    <property type="match status" value="1"/>
</dbReference>
<evidence type="ECO:0000256" key="1">
    <source>
        <dbReference type="ARBA" id="ARBA00007169"/>
    </source>
</evidence>
<feature type="region of interest" description="Disordered" evidence="2">
    <location>
        <begin position="242"/>
        <end position="264"/>
    </location>
</feature>
<dbReference type="InterPro" id="IPR001031">
    <property type="entry name" value="Thioesterase"/>
</dbReference>
<sequence length="420" mass="45363">MQAGAPAPLRLICFSYAGGTQSVYRDWQEQLGGRVKVVPVLLPGRGPRIREPLYTGMRALVGDLTDALQQHRLDSGYAVFGHSMGALVGYEVSCELRRRGAPGPRHFFAAGSRAPHHYGDPAMPLLSDGDLRRQVRELGGLGPDEALGSAYLERRLPVLRADLDICRTYRWTPRKPLGCAMTAISAADDPIAPPGLMEGWREYTAGSFLRRHVPGGHFFLLGPERARLWPELRRELDRLTGTAAGTAAGPPTTGAHPGPPPRKGGRAGMIAQTLVRLLAGHRTGLHAPPPRAPQRVRGKDLAIDLGQRLLEREFLTGPPPPPRDGSPQELVNLAHTIDAVTAAFVIQLGINKLRTGRVSNTGWRGYTEAFARALDSAKPGHRMPSPVALALAYVAASRVPGLRDPAAGEQQQATREPPPF</sequence>
<name>B6VRR0_STRGD</name>
<dbReference type="AlphaFoldDB" id="B6VRR0"/>
<dbReference type="PANTHER" id="PTHR11487:SF0">
    <property type="entry name" value="S-ACYL FATTY ACID SYNTHASE THIOESTERASE, MEDIUM CHAIN"/>
    <property type="match status" value="1"/>
</dbReference>
<organism evidence="4">
    <name type="scientific">Streptomyces griseoviridis</name>
    <dbReference type="NCBI Taxonomy" id="45398"/>
    <lineage>
        <taxon>Bacteria</taxon>
        <taxon>Bacillati</taxon>
        <taxon>Actinomycetota</taxon>
        <taxon>Actinomycetes</taxon>
        <taxon>Kitasatosporales</taxon>
        <taxon>Streptomycetaceae</taxon>
        <taxon>Streptomyces</taxon>
    </lineage>
</organism>
<dbReference type="EMBL" id="AB469822">
    <property type="protein sequence ID" value="BAG84250.1"/>
    <property type="molecule type" value="Genomic_DNA"/>
</dbReference>
<proteinExistence type="inferred from homology"/>
<evidence type="ECO:0000259" key="3">
    <source>
        <dbReference type="Pfam" id="PF00975"/>
    </source>
</evidence>
<gene>
    <name evidence="4" type="primary">rphJ</name>
</gene>
<reference evidence="4" key="1">
    <citation type="journal article" date="2009" name="J. Antibiot.">
        <title>Prodigiosin biosynthesis gene cluster in the roseophilin producer Streptomyces griseoviridis.</title>
        <authorList>
            <person name="Kawasaki T."/>
            <person name="Sakurai F."/>
            <person name="Nagatsuka S."/>
            <person name="Hayakawa Y."/>
        </authorList>
    </citation>
    <scope>NUCLEOTIDE SEQUENCE</scope>
    <source>
        <strain evidence="4">2464-S5</strain>
    </source>
</reference>
<dbReference type="InterPro" id="IPR012223">
    <property type="entry name" value="TEII"/>
</dbReference>
<evidence type="ECO:0000256" key="2">
    <source>
        <dbReference type="SAM" id="MobiDB-lite"/>
    </source>
</evidence>